<keyword evidence="2" id="KW-0812">Transmembrane</keyword>
<reference evidence="4 5" key="1">
    <citation type="submission" date="2013-01" db="EMBL/GenBank/DDBJ databases">
        <authorList>
            <person name="Fiebig A."/>
            <person name="Goeker M."/>
            <person name="Klenk H.-P.P."/>
        </authorList>
    </citation>
    <scope>NUCLEOTIDE SEQUENCE [LARGE SCALE GENOMIC DNA]</scope>
    <source>
        <strain evidence="4 5">DSM 17069</strain>
    </source>
</reference>
<evidence type="ECO:0000256" key="2">
    <source>
        <dbReference type="ARBA" id="ARBA00022692"/>
    </source>
</evidence>
<dbReference type="GO" id="GO:0005737">
    <property type="term" value="C:cytoplasm"/>
    <property type="evidence" value="ECO:0007669"/>
    <property type="project" value="TreeGrafter"/>
</dbReference>
<sequence>MSTETYTVVSTMKNEAPYILEWVAHYKTLGFDHILVCTNDCTDTTVEILRRLQEMGHVTQHDTVVRKAGIHRSALRQASRRYDIVLNAAWIFVCDVDEFLNIHLGDGSVRALVQGSGADADVISVPWRVFGPNGVGQFVDKPVTEQFTKGEYEWDAETRPSTGKFVKSLYTNQHKFLRMGLHAPVSREEHIATVRRVLPGGLDYVVNGRRTDNPPLFTHAQVNHYALRSMDSFLVKRARGRANHSHHVLGKEYWDKFNLNDETDGSIARYGEQTSEWLERFKRDPQLADLHAKGVEWHRRKAASLRMDPDMDELVEAISADFG</sequence>
<dbReference type="GO" id="GO:0016757">
    <property type="term" value="F:glycosyltransferase activity"/>
    <property type="evidence" value="ECO:0007669"/>
    <property type="project" value="TreeGrafter"/>
</dbReference>
<evidence type="ECO:0000313" key="5">
    <source>
        <dbReference type="Proteomes" id="UP000030021"/>
    </source>
</evidence>
<gene>
    <name evidence="4" type="ORF">rosmuc_00549</name>
</gene>
<dbReference type="AlphaFoldDB" id="A0A0A0HSP2"/>
<comment type="caution">
    <text evidence="4">The sequence shown here is derived from an EMBL/GenBank/DDBJ whole genome shotgun (WGS) entry which is preliminary data.</text>
</comment>
<organism evidence="4 5">
    <name type="scientific">Roseovarius mucosus DSM 17069</name>
    <dbReference type="NCBI Taxonomy" id="1288298"/>
    <lineage>
        <taxon>Bacteria</taxon>
        <taxon>Pseudomonadati</taxon>
        <taxon>Pseudomonadota</taxon>
        <taxon>Alphaproteobacteria</taxon>
        <taxon>Rhodobacterales</taxon>
        <taxon>Roseobacteraceae</taxon>
        <taxon>Roseovarius</taxon>
    </lineage>
</organism>
<keyword evidence="3" id="KW-0472">Membrane</keyword>
<name>A0A0A0HSP2_9RHOB</name>
<dbReference type="GO" id="GO:0016020">
    <property type="term" value="C:membrane"/>
    <property type="evidence" value="ECO:0007669"/>
    <property type="project" value="UniProtKB-SubCell"/>
</dbReference>
<proteinExistence type="predicted"/>
<dbReference type="eggNOG" id="COG0463">
    <property type="taxonomic scope" value="Bacteria"/>
</dbReference>
<dbReference type="PANTHER" id="PTHR21461:SF69">
    <property type="entry name" value="GLYCOSYLTRANSFERASE FAMILY 92 PROTEIN"/>
    <property type="match status" value="1"/>
</dbReference>
<dbReference type="STRING" id="215743.ROSMUCSMR3_01727"/>
<dbReference type="Gene3D" id="3.90.550.10">
    <property type="entry name" value="Spore Coat Polysaccharide Biosynthesis Protein SpsA, Chain A"/>
    <property type="match status" value="1"/>
</dbReference>
<dbReference type="RefSeq" id="WP_037276727.1">
    <property type="nucleotide sequence ID" value="NZ_KN293991.1"/>
</dbReference>
<dbReference type="SUPFAM" id="SSF53448">
    <property type="entry name" value="Nucleotide-diphospho-sugar transferases"/>
    <property type="match status" value="1"/>
</dbReference>
<keyword evidence="3" id="KW-1133">Transmembrane helix</keyword>
<dbReference type="Pfam" id="PF13704">
    <property type="entry name" value="Glyco_tranf_2_4"/>
    <property type="match status" value="1"/>
</dbReference>
<dbReference type="InterPro" id="IPR029044">
    <property type="entry name" value="Nucleotide-diphossugar_trans"/>
</dbReference>
<keyword evidence="4" id="KW-0808">Transferase</keyword>
<comment type="subcellular location">
    <subcellularLocation>
        <location evidence="1">Membrane</location>
        <topology evidence="1">Single-pass membrane protein</topology>
    </subcellularLocation>
</comment>
<evidence type="ECO:0000256" key="3">
    <source>
        <dbReference type="ARBA" id="ARBA00022989"/>
    </source>
</evidence>
<dbReference type="OrthoDB" id="4964299at2"/>
<dbReference type="PATRIC" id="fig|1288298.3.peg.550"/>
<dbReference type="HOGENOM" id="CLU_035905_1_0_5"/>
<accession>A0A0A0HSP2</accession>
<evidence type="ECO:0000313" key="4">
    <source>
        <dbReference type="EMBL" id="KGM89951.1"/>
    </source>
</evidence>
<dbReference type="Proteomes" id="UP000030021">
    <property type="component" value="Unassembled WGS sequence"/>
</dbReference>
<dbReference type="EMBL" id="AONH01000001">
    <property type="protein sequence ID" value="KGM89951.1"/>
    <property type="molecule type" value="Genomic_DNA"/>
</dbReference>
<dbReference type="PANTHER" id="PTHR21461">
    <property type="entry name" value="GLYCOSYLTRANSFERASE FAMILY 92 PROTEIN"/>
    <property type="match status" value="1"/>
</dbReference>
<evidence type="ECO:0000256" key="1">
    <source>
        <dbReference type="ARBA" id="ARBA00004167"/>
    </source>
</evidence>
<protein>
    <submittedName>
        <fullName evidence="4">Glycosyl transferase family 2</fullName>
    </submittedName>
</protein>